<evidence type="ECO:0000313" key="4">
    <source>
        <dbReference type="EMBL" id="HIV24026.1"/>
    </source>
</evidence>
<evidence type="ECO:0000256" key="2">
    <source>
        <dbReference type="ARBA" id="ARBA00022525"/>
    </source>
</evidence>
<sequence>MRSVAGRADARVLNAYEKMGFVVEVKPTVAYSGCFDAAKQTITLKQNNSTVYHELGHFVEFVGGTSSVKQAIANAYNKEKSKYKAANRTYVLQDSSEYFAESFKNYCENPSSLKSSRPLTYSAIQQALNNITDTRVNTIMKVYSAVWK</sequence>
<reference evidence="4" key="2">
    <citation type="journal article" date="2021" name="PeerJ">
        <title>Extensive microbial diversity within the chicken gut microbiome revealed by metagenomics and culture.</title>
        <authorList>
            <person name="Gilroy R."/>
            <person name="Ravi A."/>
            <person name="Getino M."/>
            <person name="Pursley I."/>
            <person name="Horton D.L."/>
            <person name="Alikhan N.F."/>
            <person name="Baker D."/>
            <person name="Gharbi K."/>
            <person name="Hall N."/>
            <person name="Watson M."/>
            <person name="Adriaenssens E.M."/>
            <person name="Foster-Nyarko E."/>
            <person name="Jarju S."/>
            <person name="Secka A."/>
            <person name="Antonio M."/>
            <person name="Oren A."/>
            <person name="Chaudhuri R.R."/>
            <person name="La Ragione R."/>
            <person name="Hildebrand F."/>
            <person name="Pallen M.J."/>
        </authorList>
    </citation>
    <scope>NUCLEOTIDE SEQUENCE</scope>
    <source>
        <strain evidence="4">ChiBcec6-7307</strain>
    </source>
</reference>
<dbReference type="PROSITE" id="PS51995">
    <property type="entry name" value="ATLF"/>
    <property type="match status" value="1"/>
</dbReference>
<dbReference type="Gene3D" id="3.40.390.10">
    <property type="entry name" value="Collagenase (Catalytic Domain)"/>
    <property type="match status" value="1"/>
</dbReference>
<evidence type="ECO:0000313" key="5">
    <source>
        <dbReference type="Proteomes" id="UP000886889"/>
    </source>
</evidence>
<dbReference type="AlphaFoldDB" id="A0A9D1T901"/>
<evidence type="ECO:0000256" key="1">
    <source>
        <dbReference type="ARBA" id="ARBA00004613"/>
    </source>
</evidence>
<dbReference type="Proteomes" id="UP000886889">
    <property type="component" value="Unassembled WGS sequence"/>
</dbReference>
<dbReference type="CDD" id="cd20184">
    <property type="entry name" value="M34_peptidase_like"/>
    <property type="match status" value="1"/>
</dbReference>
<dbReference type="GO" id="GO:0008237">
    <property type="term" value="F:metallopeptidase activity"/>
    <property type="evidence" value="ECO:0007669"/>
    <property type="project" value="InterPro"/>
</dbReference>
<dbReference type="SUPFAM" id="SSF55486">
    <property type="entry name" value="Metalloproteases ('zincins'), catalytic domain"/>
    <property type="match status" value="1"/>
</dbReference>
<comment type="caution">
    <text evidence="4">The sequence shown here is derived from an EMBL/GenBank/DDBJ whole genome shotgun (WGS) entry which is preliminary data.</text>
</comment>
<accession>A0A9D1T901</accession>
<dbReference type="Pfam" id="PF07737">
    <property type="entry name" value="ATLF"/>
    <property type="match status" value="1"/>
</dbReference>
<proteinExistence type="predicted"/>
<dbReference type="InterPro" id="IPR014781">
    <property type="entry name" value="Anthrax_toxin_lethal/edema_N/C"/>
</dbReference>
<feature type="domain" description="ATLF-like" evidence="3">
    <location>
        <begin position="1"/>
        <end position="129"/>
    </location>
</feature>
<organism evidence="4 5">
    <name type="scientific">Candidatus Merdiplasma excrementigallinarum</name>
    <dbReference type="NCBI Taxonomy" id="2840864"/>
    <lineage>
        <taxon>Bacteria</taxon>
        <taxon>Bacillati</taxon>
        <taxon>Bacillota</taxon>
        <taxon>Clostridia</taxon>
        <taxon>Lachnospirales</taxon>
        <taxon>Lachnospiraceae</taxon>
        <taxon>Lachnospiraceae incertae sedis</taxon>
        <taxon>Candidatus Merdiplasma</taxon>
    </lineage>
</organism>
<gene>
    <name evidence="4" type="ORF">IAC80_08845</name>
</gene>
<keyword evidence="2" id="KW-0964">Secreted</keyword>
<evidence type="ECO:0000259" key="3">
    <source>
        <dbReference type="PROSITE" id="PS51995"/>
    </source>
</evidence>
<dbReference type="GO" id="GO:0005576">
    <property type="term" value="C:extracellular region"/>
    <property type="evidence" value="ECO:0007669"/>
    <property type="project" value="UniProtKB-SubCell"/>
</dbReference>
<reference evidence="4" key="1">
    <citation type="submission" date="2020-10" db="EMBL/GenBank/DDBJ databases">
        <authorList>
            <person name="Gilroy R."/>
        </authorList>
    </citation>
    <scope>NUCLEOTIDE SEQUENCE</scope>
    <source>
        <strain evidence="4">ChiBcec6-7307</strain>
    </source>
</reference>
<comment type="subcellular location">
    <subcellularLocation>
        <location evidence="1">Secreted</location>
    </subcellularLocation>
</comment>
<name>A0A9D1T901_9FIRM</name>
<dbReference type="InterPro" id="IPR047568">
    <property type="entry name" value="ATLF-like_dom"/>
</dbReference>
<dbReference type="EMBL" id="DVOS01000073">
    <property type="protein sequence ID" value="HIV24026.1"/>
    <property type="molecule type" value="Genomic_DNA"/>
</dbReference>
<dbReference type="InterPro" id="IPR024079">
    <property type="entry name" value="MetalloPept_cat_dom_sf"/>
</dbReference>
<protein>
    <recommendedName>
        <fullName evidence="3">ATLF-like domain-containing protein</fullName>
    </recommendedName>
</protein>